<sequence length="343" mass="38544">MFVEAIRGAVSSVQLNWNLRTWLASSTKADDVFNALDLKLAGDKLFENSHWKPFTEYVTKLDSSDADNAIVTALMRIYDNVGLSKLLAAAKKVPATEAEALKWEGVRLKFWLKNNVSPDEIFKVLQLNKAADDLFDSPQFVTWVNYLKMFNEKNSDKKTSMVGAFARGYGEEALMKTLVSAENANSVGATKMKNEVLQAYLDFTTSPNQLFKILKLDKEGDKLLSSPLLNTWVEYMNLFNKDLPKKKTTMIAVFTKNYGDESLAKMIEAAKANPSTKEFATNLQSAQFSQWMTEGRSPKNILDDVLKLDSNALLVDDVSGDIWRAYNKAYAKQFPESGFAFQP</sequence>
<proteinExistence type="inferred from homology"/>
<evidence type="ECO:0000256" key="3">
    <source>
        <dbReference type="ARBA" id="ARBA00010400"/>
    </source>
</evidence>
<name>A0A2P4XDH0_9STRA</name>
<evidence type="ECO:0000313" key="8">
    <source>
        <dbReference type="EMBL" id="POM63598.1"/>
    </source>
</evidence>
<dbReference type="Proteomes" id="UP000237271">
    <property type="component" value="Unassembled WGS sequence"/>
</dbReference>
<gene>
    <name evidence="8" type="ORF">PHPALM_20978</name>
</gene>
<protein>
    <submittedName>
        <fullName evidence="8">Secreted RxLR effector peptide protein</fullName>
    </submittedName>
</protein>
<comment type="caution">
    <text evidence="8">The sequence shown here is derived from an EMBL/GenBank/DDBJ whole genome shotgun (WGS) entry which is preliminary data.</text>
</comment>
<keyword evidence="9" id="KW-1185">Reference proteome</keyword>
<dbReference type="GO" id="GO:0043657">
    <property type="term" value="C:host cell"/>
    <property type="evidence" value="ECO:0007669"/>
    <property type="project" value="UniProtKB-SubCell"/>
</dbReference>
<evidence type="ECO:0000256" key="5">
    <source>
        <dbReference type="ARBA" id="ARBA00022729"/>
    </source>
</evidence>
<dbReference type="OrthoDB" id="128001at2759"/>
<evidence type="ECO:0000256" key="1">
    <source>
        <dbReference type="ARBA" id="ARBA00004340"/>
    </source>
</evidence>
<accession>A0A2P4XDH0</accession>
<keyword evidence="5" id="KW-0732">Signal</keyword>
<reference evidence="8 9" key="1">
    <citation type="journal article" date="2017" name="Genome Biol. Evol.">
        <title>Phytophthora megakarya and P. palmivora, closely related causal agents of cacao black pod rot, underwent increases in genome sizes and gene numbers by different mechanisms.</title>
        <authorList>
            <person name="Ali S.S."/>
            <person name="Shao J."/>
            <person name="Lary D.J."/>
            <person name="Kronmiller B."/>
            <person name="Shen D."/>
            <person name="Strem M.D."/>
            <person name="Amoako-Attah I."/>
            <person name="Akrofi A.Y."/>
            <person name="Begoude B.A."/>
            <person name="Ten Hoopen G.M."/>
            <person name="Coulibaly K."/>
            <person name="Kebe B.I."/>
            <person name="Melnick R.L."/>
            <person name="Guiltinan M.J."/>
            <person name="Tyler B.M."/>
            <person name="Meinhardt L.W."/>
            <person name="Bailey B.A."/>
        </authorList>
    </citation>
    <scope>NUCLEOTIDE SEQUENCE [LARGE SCALE GENOMIC DNA]</scope>
    <source>
        <strain evidence="9">sbr112.9</strain>
    </source>
</reference>
<evidence type="ECO:0000259" key="7">
    <source>
        <dbReference type="Pfam" id="PF22748"/>
    </source>
</evidence>
<evidence type="ECO:0000256" key="6">
    <source>
        <dbReference type="ARBA" id="ARBA00023026"/>
    </source>
</evidence>
<dbReference type="GO" id="GO:0005576">
    <property type="term" value="C:extracellular region"/>
    <property type="evidence" value="ECO:0007669"/>
    <property type="project" value="UniProtKB-SubCell"/>
</dbReference>
<evidence type="ECO:0000256" key="4">
    <source>
        <dbReference type="ARBA" id="ARBA00022525"/>
    </source>
</evidence>
<dbReference type="Pfam" id="PF22748">
    <property type="entry name" value="PexRD54_WY"/>
    <property type="match status" value="2"/>
</dbReference>
<comment type="similarity">
    <text evidence="3">Belongs to the RxLR effector family.</text>
</comment>
<feature type="domain" description="RxLR effector PexRD54 WY" evidence="7">
    <location>
        <begin position="108"/>
        <end position="146"/>
    </location>
</feature>
<keyword evidence="6" id="KW-0843">Virulence</keyword>
<dbReference type="InterPro" id="IPR054463">
    <property type="entry name" value="PexRD54_WY"/>
</dbReference>
<dbReference type="EMBL" id="NCKW01011391">
    <property type="protein sequence ID" value="POM63598.1"/>
    <property type="molecule type" value="Genomic_DNA"/>
</dbReference>
<keyword evidence="4" id="KW-0964">Secreted</keyword>
<comment type="subcellular location">
    <subcellularLocation>
        <location evidence="1">Host cell</location>
    </subcellularLocation>
    <subcellularLocation>
        <location evidence="2">Secreted</location>
    </subcellularLocation>
</comment>
<organism evidence="8 9">
    <name type="scientific">Phytophthora palmivora</name>
    <dbReference type="NCBI Taxonomy" id="4796"/>
    <lineage>
        <taxon>Eukaryota</taxon>
        <taxon>Sar</taxon>
        <taxon>Stramenopiles</taxon>
        <taxon>Oomycota</taxon>
        <taxon>Peronosporomycetes</taxon>
        <taxon>Peronosporales</taxon>
        <taxon>Peronosporaceae</taxon>
        <taxon>Phytophthora</taxon>
    </lineage>
</organism>
<feature type="domain" description="RxLR effector PexRD54 WY" evidence="7">
    <location>
        <begin position="197"/>
        <end position="235"/>
    </location>
</feature>
<dbReference type="AlphaFoldDB" id="A0A2P4XDH0"/>
<evidence type="ECO:0000256" key="2">
    <source>
        <dbReference type="ARBA" id="ARBA00004613"/>
    </source>
</evidence>
<evidence type="ECO:0000313" key="9">
    <source>
        <dbReference type="Proteomes" id="UP000237271"/>
    </source>
</evidence>